<dbReference type="Gene3D" id="3.30.70.1050">
    <property type="entry name" value="Trigger factor ribosome-binding domain"/>
    <property type="match status" value="1"/>
</dbReference>
<evidence type="ECO:0000256" key="9">
    <source>
        <dbReference type="ARBA" id="ARBA00023306"/>
    </source>
</evidence>
<evidence type="ECO:0000313" key="18">
    <source>
        <dbReference type="Proteomes" id="UP000095492"/>
    </source>
</evidence>
<evidence type="ECO:0000256" key="2">
    <source>
        <dbReference type="ARBA" id="ARBA00005464"/>
    </source>
</evidence>
<evidence type="ECO:0000256" key="13">
    <source>
        <dbReference type="PROSITE-ProRule" id="PRU00277"/>
    </source>
</evidence>
<feature type="region of interest" description="Disordered" evidence="15">
    <location>
        <begin position="425"/>
        <end position="447"/>
    </location>
</feature>
<dbReference type="PANTHER" id="PTHR30560:SF3">
    <property type="entry name" value="TRIGGER FACTOR-LIKE PROTEIN TIG, CHLOROPLASTIC"/>
    <property type="match status" value="1"/>
</dbReference>
<dbReference type="Pfam" id="PF05698">
    <property type="entry name" value="Trigger_C"/>
    <property type="match status" value="1"/>
</dbReference>
<keyword evidence="8 12" id="KW-0413">Isomerase</keyword>
<evidence type="ECO:0000256" key="3">
    <source>
        <dbReference type="ARBA" id="ARBA00013194"/>
    </source>
</evidence>
<dbReference type="GO" id="GO:0043022">
    <property type="term" value="F:ribosome binding"/>
    <property type="evidence" value="ECO:0007669"/>
    <property type="project" value="TreeGrafter"/>
</dbReference>
<dbReference type="InterPro" id="IPR001179">
    <property type="entry name" value="PPIase_FKBP_dom"/>
</dbReference>
<dbReference type="GO" id="GO:0051301">
    <property type="term" value="P:cell division"/>
    <property type="evidence" value="ECO:0007669"/>
    <property type="project" value="UniProtKB-KW"/>
</dbReference>
<dbReference type="SUPFAM" id="SSF109998">
    <property type="entry name" value="Triger factor/SurA peptide-binding domain-like"/>
    <property type="match status" value="1"/>
</dbReference>
<dbReference type="GO" id="GO:0043335">
    <property type="term" value="P:protein unfolding"/>
    <property type="evidence" value="ECO:0007669"/>
    <property type="project" value="TreeGrafter"/>
</dbReference>
<comment type="similarity">
    <text evidence="2 12 14">Belongs to the FKBP-type PPIase family. Tig subfamily.</text>
</comment>
<dbReference type="RefSeq" id="WP_022035784.1">
    <property type="nucleotide sequence ID" value="NZ_CP173382.1"/>
</dbReference>
<dbReference type="InterPro" id="IPR027304">
    <property type="entry name" value="Trigger_fact/SurA_dom_sf"/>
</dbReference>
<evidence type="ECO:0000259" key="16">
    <source>
        <dbReference type="PROSITE" id="PS50059"/>
    </source>
</evidence>
<protein>
    <recommendedName>
        <fullName evidence="4 12">Trigger factor</fullName>
        <shortName evidence="12">TF</shortName>
        <ecNumber evidence="3 12">5.2.1.8</ecNumber>
    </recommendedName>
    <alternativeName>
        <fullName evidence="11 12">PPIase</fullName>
    </alternativeName>
</protein>
<name>A0A173U4I6_EUBRA</name>
<sequence length="447" mass="49825">MSVQVEKLEKNTVKLTIEVPAEELEKALQEAYNRQKKNISMPGFRKGKVPRAMVEKMYGAGVFYEDAANALIPQAYADAAKECGEDIVSRPVVDITQIEKGKPFIFTAEVATKPEVTLGKYIGVTVTKVDGTVTDEDVTAAIDKEREKNARTINVEDRAIENGDTAVIDFEGFVDGVAFDGGKGENHSLEIGSGSFIPGFEDQLIGKNAGDDVDVNVTFPDEYHAEDLAGKEATFKVKIHEIKAKEIPELDDEFVQDVSEFDTVAEYKDSVKAKLEEQKQNEIKRAYQDEAIDKIVDKSTMELPDAMIDTQCENMINQFAQQMAQQGLSMDQYLQFSGLTLDQLKEQVRPDAITRIKSSLVLEQIAKEENIEITDADVDAEIEKMATMYNMEADKLKEYMGEDEKENMKQDLAVQKAVELITESVKPRAKAKTKKEKEAEAETEAAE</sequence>
<dbReference type="EC" id="5.2.1.8" evidence="3 12"/>
<dbReference type="Gene3D" id="1.10.3120.10">
    <property type="entry name" value="Trigger factor, C-terminal domain"/>
    <property type="match status" value="1"/>
</dbReference>
<keyword evidence="5 12" id="KW-0132">Cell division</keyword>
<gene>
    <name evidence="17" type="primary">tig_3</name>
    <name evidence="12" type="synonym">tig</name>
    <name evidence="17" type="ORF">ERS852448_01847</name>
</gene>
<evidence type="ECO:0000256" key="4">
    <source>
        <dbReference type="ARBA" id="ARBA00016902"/>
    </source>
</evidence>
<dbReference type="NCBIfam" id="TIGR00115">
    <property type="entry name" value="tig"/>
    <property type="match status" value="1"/>
</dbReference>
<dbReference type="GO" id="GO:0044183">
    <property type="term" value="F:protein folding chaperone"/>
    <property type="evidence" value="ECO:0007669"/>
    <property type="project" value="TreeGrafter"/>
</dbReference>
<evidence type="ECO:0000256" key="5">
    <source>
        <dbReference type="ARBA" id="ARBA00022618"/>
    </source>
</evidence>
<dbReference type="HAMAP" id="MF_00303">
    <property type="entry name" value="Trigger_factor_Tig"/>
    <property type="match status" value="1"/>
</dbReference>
<comment type="domain">
    <text evidence="12">Consists of 3 domains; the N-terminus binds the ribosome, the middle domain has PPIase activity, while the C-terminus has intrinsic chaperone activity on its own.</text>
</comment>
<dbReference type="Pfam" id="PF00254">
    <property type="entry name" value="FKBP_C"/>
    <property type="match status" value="1"/>
</dbReference>
<dbReference type="SUPFAM" id="SSF54534">
    <property type="entry name" value="FKBP-like"/>
    <property type="match status" value="1"/>
</dbReference>
<dbReference type="AlphaFoldDB" id="A0A173U4I6"/>
<evidence type="ECO:0000256" key="11">
    <source>
        <dbReference type="ARBA" id="ARBA00029986"/>
    </source>
</evidence>
<dbReference type="InterPro" id="IPR046357">
    <property type="entry name" value="PPIase_dom_sf"/>
</dbReference>
<evidence type="ECO:0000256" key="10">
    <source>
        <dbReference type="ARBA" id="ARBA00024849"/>
    </source>
</evidence>
<dbReference type="InterPro" id="IPR036611">
    <property type="entry name" value="Trigger_fac_ribosome-bd_sf"/>
</dbReference>
<evidence type="ECO:0000256" key="7">
    <source>
        <dbReference type="ARBA" id="ARBA00023186"/>
    </source>
</evidence>
<evidence type="ECO:0000313" key="17">
    <source>
        <dbReference type="EMBL" id="CUN09754.1"/>
    </source>
</evidence>
<keyword evidence="6 12" id="KW-0697">Rotamase</keyword>
<dbReference type="SUPFAM" id="SSF102735">
    <property type="entry name" value="Trigger factor ribosome-binding domain"/>
    <property type="match status" value="1"/>
</dbReference>
<evidence type="ECO:0000256" key="12">
    <source>
        <dbReference type="HAMAP-Rule" id="MF_00303"/>
    </source>
</evidence>
<dbReference type="EMBL" id="CYYA01000012">
    <property type="protein sequence ID" value="CUN09754.1"/>
    <property type="molecule type" value="Genomic_DNA"/>
</dbReference>
<proteinExistence type="inferred from homology"/>
<dbReference type="GO" id="GO:0051083">
    <property type="term" value="P:'de novo' cotranslational protein folding"/>
    <property type="evidence" value="ECO:0007669"/>
    <property type="project" value="TreeGrafter"/>
</dbReference>
<dbReference type="PROSITE" id="PS50059">
    <property type="entry name" value="FKBP_PPIASE"/>
    <property type="match status" value="1"/>
</dbReference>
<organism evidence="17 18">
    <name type="scientific">Eubacterium ramulus</name>
    <dbReference type="NCBI Taxonomy" id="39490"/>
    <lineage>
        <taxon>Bacteria</taxon>
        <taxon>Bacillati</taxon>
        <taxon>Bacillota</taxon>
        <taxon>Clostridia</taxon>
        <taxon>Eubacteriales</taxon>
        <taxon>Eubacteriaceae</taxon>
        <taxon>Eubacterium</taxon>
    </lineage>
</organism>
<comment type="function">
    <text evidence="10 12">Involved in protein export. Acts as a chaperone by maintaining the newly synthesized protein in an open conformation. Functions as a peptidyl-prolyl cis-trans isomerase.</text>
</comment>
<dbReference type="InterPro" id="IPR008881">
    <property type="entry name" value="Trigger_fac_ribosome-bd_bac"/>
</dbReference>
<dbReference type="STRING" id="39490.ERS852448_01847"/>
<dbReference type="GO" id="GO:0005737">
    <property type="term" value="C:cytoplasm"/>
    <property type="evidence" value="ECO:0007669"/>
    <property type="project" value="UniProtKB-SubCell"/>
</dbReference>
<comment type="catalytic activity">
    <reaction evidence="1 12 13">
        <text>[protein]-peptidylproline (omega=180) = [protein]-peptidylproline (omega=0)</text>
        <dbReference type="Rhea" id="RHEA:16237"/>
        <dbReference type="Rhea" id="RHEA-COMP:10747"/>
        <dbReference type="Rhea" id="RHEA-COMP:10748"/>
        <dbReference type="ChEBI" id="CHEBI:83833"/>
        <dbReference type="ChEBI" id="CHEBI:83834"/>
        <dbReference type="EC" id="5.2.1.8"/>
    </reaction>
</comment>
<evidence type="ECO:0000256" key="14">
    <source>
        <dbReference type="RuleBase" id="RU003914"/>
    </source>
</evidence>
<evidence type="ECO:0000256" key="15">
    <source>
        <dbReference type="SAM" id="MobiDB-lite"/>
    </source>
</evidence>
<dbReference type="PIRSF" id="PIRSF003095">
    <property type="entry name" value="Trigger_factor"/>
    <property type="match status" value="1"/>
</dbReference>
<feature type="domain" description="PPIase FKBP-type" evidence="16">
    <location>
        <begin position="163"/>
        <end position="245"/>
    </location>
</feature>
<dbReference type="GeneID" id="97389857"/>
<evidence type="ECO:0000256" key="6">
    <source>
        <dbReference type="ARBA" id="ARBA00023110"/>
    </source>
</evidence>
<reference evidence="17 18" key="1">
    <citation type="submission" date="2015-09" db="EMBL/GenBank/DDBJ databases">
        <authorList>
            <consortium name="Pathogen Informatics"/>
        </authorList>
    </citation>
    <scope>NUCLEOTIDE SEQUENCE [LARGE SCALE GENOMIC DNA]</scope>
    <source>
        <strain evidence="17 18">2789STDY5608891</strain>
    </source>
</reference>
<evidence type="ECO:0000256" key="8">
    <source>
        <dbReference type="ARBA" id="ARBA00023235"/>
    </source>
</evidence>
<comment type="subcellular location">
    <subcellularLocation>
        <location evidence="12">Cytoplasm</location>
    </subcellularLocation>
    <text evidence="12">About half TF is bound to the ribosome near the polypeptide exit tunnel while the other half is free in the cytoplasm.</text>
</comment>
<dbReference type="GO" id="GO:0003755">
    <property type="term" value="F:peptidyl-prolyl cis-trans isomerase activity"/>
    <property type="evidence" value="ECO:0007669"/>
    <property type="project" value="UniProtKB-UniRule"/>
</dbReference>
<keyword evidence="9 12" id="KW-0131">Cell cycle</keyword>
<evidence type="ECO:0000256" key="1">
    <source>
        <dbReference type="ARBA" id="ARBA00000971"/>
    </source>
</evidence>
<dbReference type="PANTHER" id="PTHR30560">
    <property type="entry name" value="TRIGGER FACTOR CHAPERONE AND PEPTIDYL-PROLYL CIS/TRANS ISOMERASE"/>
    <property type="match status" value="1"/>
</dbReference>
<dbReference type="Pfam" id="PF05697">
    <property type="entry name" value="Trigger_N"/>
    <property type="match status" value="1"/>
</dbReference>
<dbReference type="InterPro" id="IPR037041">
    <property type="entry name" value="Trigger_fac_C_sf"/>
</dbReference>
<dbReference type="InterPro" id="IPR008880">
    <property type="entry name" value="Trigger_fac_C"/>
</dbReference>
<accession>A0A173U4I6</accession>
<keyword evidence="12" id="KW-0963">Cytoplasm</keyword>
<dbReference type="OrthoDB" id="9767721at2"/>
<dbReference type="InterPro" id="IPR005215">
    <property type="entry name" value="Trig_fac"/>
</dbReference>
<keyword evidence="7 12" id="KW-0143">Chaperone</keyword>
<dbReference type="GO" id="GO:0015031">
    <property type="term" value="P:protein transport"/>
    <property type="evidence" value="ECO:0007669"/>
    <property type="project" value="UniProtKB-UniRule"/>
</dbReference>
<dbReference type="Proteomes" id="UP000095492">
    <property type="component" value="Unassembled WGS sequence"/>
</dbReference>
<dbReference type="Gene3D" id="3.10.50.40">
    <property type="match status" value="1"/>
</dbReference>
<dbReference type="FunFam" id="3.10.50.40:FF:000001">
    <property type="entry name" value="Trigger factor"/>
    <property type="match status" value="1"/>
</dbReference>